<evidence type="ECO:0000256" key="1">
    <source>
        <dbReference type="SAM" id="Phobius"/>
    </source>
</evidence>
<dbReference type="EMBL" id="LAHD01000016">
    <property type="protein sequence ID" value="PHK05349.1"/>
    <property type="molecule type" value="Genomic_DNA"/>
</dbReference>
<proteinExistence type="predicted"/>
<accession>A0A9Q5ZEC1</accession>
<dbReference type="GeneID" id="57095980"/>
<dbReference type="Proteomes" id="UP000222310">
    <property type="component" value="Unassembled WGS sequence"/>
</dbReference>
<keyword evidence="1" id="KW-0812">Transmembrane</keyword>
<reference evidence="2 3" key="1">
    <citation type="submission" date="2015-02" db="EMBL/GenBank/DDBJ databases">
        <title>Nostoc linckia genome annotation.</title>
        <authorList>
            <person name="Zhou Z."/>
        </authorList>
    </citation>
    <scope>NUCLEOTIDE SEQUENCE [LARGE SCALE GENOMIC DNA]</scope>
    <source>
        <strain evidence="3">z8</strain>
    </source>
</reference>
<organism evidence="2 3">
    <name type="scientific">Nostoc linckia z8</name>
    <dbReference type="NCBI Taxonomy" id="1628746"/>
    <lineage>
        <taxon>Bacteria</taxon>
        <taxon>Bacillati</taxon>
        <taxon>Cyanobacteriota</taxon>
        <taxon>Cyanophyceae</taxon>
        <taxon>Nostocales</taxon>
        <taxon>Nostocaceae</taxon>
        <taxon>Nostoc</taxon>
    </lineage>
</organism>
<name>A0A9Q5ZEC1_NOSLI</name>
<evidence type="ECO:0000313" key="2">
    <source>
        <dbReference type="EMBL" id="PHK05349.1"/>
    </source>
</evidence>
<comment type="caution">
    <text evidence="2">The sequence shown here is derived from an EMBL/GenBank/DDBJ whole genome shotgun (WGS) entry which is preliminary data.</text>
</comment>
<sequence length="154" mass="17556">MRLQRIFLPTAQMAVSVQKNLITPKLYILLIQSQRIYIMQEILTYAIEIVFWAFIFVMIFDFINGLFPPVPMPSVKEVKPIEPEPENISLPDDIPHTKFAIPDPWLCDTEEVVKTAHITPLPPLLASMSPQIAGTLLQTPSVPKRKRGRPRKIA</sequence>
<keyword evidence="1" id="KW-0472">Membrane</keyword>
<feature type="transmembrane region" description="Helical" evidence="1">
    <location>
        <begin position="42"/>
        <end position="67"/>
    </location>
</feature>
<gene>
    <name evidence="2" type="ORF">VF08_08205</name>
</gene>
<keyword evidence="1" id="KW-1133">Transmembrane helix</keyword>
<dbReference type="AlphaFoldDB" id="A0A9Q5ZEC1"/>
<protein>
    <submittedName>
        <fullName evidence="2">Uncharacterized protein</fullName>
    </submittedName>
</protein>
<evidence type="ECO:0000313" key="3">
    <source>
        <dbReference type="Proteomes" id="UP000222310"/>
    </source>
</evidence>
<dbReference type="RefSeq" id="WP_099068880.1">
    <property type="nucleotide sequence ID" value="NZ_LAHD01000016.1"/>
</dbReference>